<reference evidence="5" key="2">
    <citation type="submission" date="2021-04" db="EMBL/GenBank/DDBJ databases">
        <authorList>
            <person name="Gilroy R."/>
        </authorList>
    </citation>
    <scope>NUCLEOTIDE SEQUENCE</scope>
    <source>
        <strain evidence="5">Gambia2-208</strain>
    </source>
</reference>
<gene>
    <name evidence="5" type="ORF">H9824_00675</name>
</gene>
<dbReference type="InterPro" id="IPR050087">
    <property type="entry name" value="AON_synthase_class-II"/>
</dbReference>
<keyword evidence="3" id="KW-0663">Pyridoxal phosphate</keyword>
<evidence type="ECO:0000259" key="4">
    <source>
        <dbReference type="Pfam" id="PF00155"/>
    </source>
</evidence>
<feature type="domain" description="Aminotransferase class I/classII large" evidence="4">
    <location>
        <begin position="40"/>
        <end position="384"/>
    </location>
</feature>
<comment type="caution">
    <text evidence="5">The sequence shown here is derived from an EMBL/GenBank/DDBJ whole genome shotgun (WGS) entry which is preliminary data.</text>
</comment>
<dbReference type="Gene3D" id="3.40.640.10">
    <property type="entry name" value="Type I PLP-dependent aspartate aminotransferase-like (Major domain)"/>
    <property type="match status" value="1"/>
</dbReference>
<evidence type="ECO:0000256" key="1">
    <source>
        <dbReference type="ARBA" id="ARBA00001933"/>
    </source>
</evidence>
<dbReference type="Proteomes" id="UP000886851">
    <property type="component" value="Unassembled WGS sequence"/>
</dbReference>
<dbReference type="InterPro" id="IPR015421">
    <property type="entry name" value="PyrdxlP-dep_Trfase_major"/>
</dbReference>
<dbReference type="GO" id="GO:0008710">
    <property type="term" value="F:8-amino-7-oxononanoate synthase activity"/>
    <property type="evidence" value="ECO:0007669"/>
    <property type="project" value="TreeGrafter"/>
</dbReference>
<dbReference type="SUPFAM" id="SSF53383">
    <property type="entry name" value="PLP-dependent transferases"/>
    <property type="match status" value="1"/>
</dbReference>
<accession>A0A9D1ZGA1</accession>
<dbReference type="CDD" id="cd06454">
    <property type="entry name" value="KBL_like"/>
    <property type="match status" value="1"/>
</dbReference>
<protein>
    <submittedName>
        <fullName evidence="5">8-amino-7-oxononanoate synthase</fullName>
    </submittedName>
</protein>
<sequence length="399" mass="44927">MENPYEYMQTALDELSAQGNLRTLPLVLHEGRYLYAAGQKMLNLSSNDYLGLAADVELRTRFLESLTPEDFLPSSSSSRLLTGNHLAFNELEVALARLYGAESALVFNSGYDANTGILPAITTKEDLILADKLAHASLIDGMRLSRARWVRFKHNNVKHLEHILSQYASNYRHVFIVTESVFSMDGDEAPLKELVRLKQLYPNVLLYVDEAHAFGLRGARGLGCCEEQRCIPEIDFLMGTLGKAAASAGAFVICRRVIRDYLVNHVRSFIFTTALPPVIAKWSRHVLHLLPEMGERRQRLDQLARHLRTTLRVQKMKCPSSSHIIPLLIGDSAEAVRRAEDMQRQGFYVRAVRPPTVPEGTARLRISLRADMTDGEMEQLIAYIKQMLHPRCNGVTSVL</sequence>
<evidence type="ECO:0000256" key="2">
    <source>
        <dbReference type="ARBA" id="ARBA00022679"/>
    </source>
</evidence>
<dbReference type="AlphaFoldDB" id="A0A9D1ZGA1"/>
<dbReference type="Pfam" id="PF00155">
    <property type="entry name" value="Aminotran_1_2"/>
    <property type="match status" value="1"/>
</dbReference>
<dbReference type="PANTHER" id="PTHR13693">
    <property type="entry name" value="CLASS II AMINOTRANSFERASE/8-AMINO-7-OXONONANOATE SYNTHASE"/>
    <property type="match status" value="1"/>
</dbReference>
<evidence type="ECO:0000313" key="6">
    <source>
        <dbReference type="Proteomes" id="UP000886851"/>
    </source>
</evidence>
<proteinExistence type="predicted"/>
<name>A0A9D1ZGA1_9BACE</name>
<dbReference type="InterPro" id="IPR004839">
    <property type="entry name" value="Aminotransferase_I/II_large"/>
</dbReference>
<keyword evidence="2" id="KW-0808">Transferase</keyword>
<dbReference type="EMBL" id="DXCV01000008">
    <property type="protein sequence ID" value="HIY87207.1"/>
    <property type="molecule type" value="Genomic_DNA"/>
</dbReference>
<reference evidence="5" key="1">
    <citation type="journal article" date="2021" name="PeerJ">
        <title>Extensive microbial diversity within the chicken gut microbiome revealed by metagenomics and culture.</title>
        <authorList>
            <person name="Gilroy R."/>
            <person name="Ravi A."/>
            <person name="Getino M."/>
            <person name="Pursley I."/>
            <person name="Horton D.L."/>
            <person name="Alikhan N.F."/>
            <person name="Baker D."/>
            <person name="Gharbi K."/>
            <person name="Hall N."/>
            <person name="Watson M."/>
            <person name="Adriaenssens E.M."/>
            <person name="Foster-Nyarko E."/>
            <person name="Jarju S."/>
            <person name="Secka A."/>
            <person name="Antonio M."/>
            <person name="Oren A."/>
            <person name="Chaudhuri R.R."/>
            <person name="La Ragione R."/>
            <person name="Hildebrand F."/>
            <person name="Pallen M.J."/>
        </authorList>
    </citation>
    <scope>NUCLEOTIDE SEQUENCE</scope>
    <source>
        <strain evidence="5">Gambia2-208</strain>
    </source>
</reference>
<organism evidence="5 6">
    <name type="scientific">Candidatus Bacteroides pullicola</name>
    <dbReference type="NCBI Taxonomy" id="2838475"/>
    <lineage>
        <taxon>Bacteria</taxon>
        <taxon>Pseudomonadati</taxon>
        <taxon>Bacteroidota</taxon>
        <taxon>Bacteroidia</taxon>
        <taxon>Bacteroidales</taxon>
        <taxon>Bacteroidaceae</taxon>
        <taxon>Bacteroides</taxon>
    </lineage>
</organism>
<comment type="cofactor">
    <cofactor evidence="1">
        <name>pyridoxal 5'-phosphate</name>
        <dbReference type="ChEBI" id="CHEBI:597326"/>
    </cofactor>
</comment>
<dbReference type="InterPro" id="IPR015422">
    <property type="entry name" value="PyrdxlP-dep_Trfase_small"/>
</dbReference>
<dbReference type="GO" id="GO:0009102">
    <property type="term" value="P:biotin biosynthetic process"/>
    <property type="evidence" value="ECO:0007669"/>
    <property type="project" value="TreeGrafter"/>
</dbReference>
<dbReference type="InterPro" id="IPR015424">
    <property type="entry name" value="PyrdxlP-dep_Trfase"/>
</dbReference>
<evidence type="ECO:0000256" key="3">
    <source>
        <dbReference type="ARBA" id="ARBA00022898"/>
    </source>
</evidence>
<dbReference type="Gene3D" id="3.90.1150.10">
    <property type="entry name" value="Aspartate Aminotransferase, domain 1"/>
    <property type="match status" value="1"/>
</dbReference>
<evidence type="ECO:0000313" key="5">
    <source>
        <dbReference type="EMBL" id="HIY87207.1"/>
    </source>
</evidence>
<dbReference type="PANTHER" id="PTHR13693:SF100">
    <property type="entry name" value="8-AMINO-7-OXONONANOATE SYNTHASE"/>
    <property type="match status" value="1"/>
</dbReference>
<dbReference type="GO" id="GO:0030170">
    <property type="term" value="F:pyridoxal phosphate binding"/>
    <property type="evidence" value="ECO:0007669"/>
    <property type="project" value="InterPro"/>
</dbReference>